<dbReference type="RefSeq" id="WP_070917638.1">
    <property type="nucleotide sequence ID" value="NZ_BSAK01000015.1"/>
</dbReference>
<gene>
    <name evidence="1" type="ORF">BKG84_25345</name>
</gene>
<reference evidence="1 2" key="1">
    <citation type="submission" date="2016-10" db="EMBL/GenBank/DDBJ databases">
        <title>Evaluation of Human, Veterinary and Environmental Mycobacterium chelonae Isolates by Core Genome Phylogenomic Analysis, Targeted Gene Comparison, and Anti-microbial Susceptibility Patterns: A Tale of Mistaken Identities.</title>
        <authorList>
            <person name="Fogelson S.B."/>
            <person name="Camus A.C."/>
            <person name="Lorenz W."/>
            <person name="Vasireddy R."/>
            <person name="Vasireddy S."/>
            <person name="Smith T."/>
            <person name="Brown-Elliott B.A."/>
            <person name="Wallace R.J.Jr."/>
            <person name="Hasan N.A."/>
            <person name="Reischl U."/>
            <person name="Sanchez S."/>
        </authorList>
    </citation>
    <scope>NUCLEOTIDE SEQUENCE [LARGE SCALE GENOMIC DNA]</scope>
    <source>
        <strain evidence="1 2">15518</strain>
    </source>
</reference>
<dbReference type="EMBL" id="MLIS01000016">
    <property type="protein sequence ID" value="OHU75975.1"/>
    <property type="molecule type" value="Genomic_DNA"/>
</dbReference>
<protein>
    <submittedName>
        <fullName evidence="1">Uncharacterized protein</fullName>
    </submittedName>
</protein>
<keyword evidence="2" id="KW-1185">Reference proteome</keyword>
<dbReference type="Proteomes" id="UP000179441">
    <property type="component" value="Unassembled WGS sequence"/>
</dbReference>
<dbReference type="AlphaFoldDB" id="A0A1S1M245"/>
<comment type="caution">
    <text evidence="1">The sequence shown here is derived from an EMBL/GenBank/DDBJ whole genome shotgun (WGS) entry which is preliminary data.</text>
</comment>
<name>A0A1S1M245_MYCCH</name>
<accession>A0A1S1M245</accession>
<proteinExistence type="predicted"/>
<organism evidence="1 2">
    <name type="scientific">Mycobacteroides chelonae</name>
    <name type="common">Mycobacterium chelonae</name>
    <dbReference type="NCBI Taxonomy" id="1774"/>
    <lineage>
        <taxon>Bacteria</taxon>
        <taxon>Bacillati</taxon>
        <taxon>Actinomycetota</taxon>
        <taxon>Actinomycetes</taxon>
        <taxon>Mycobacteriales</taxon>
        <taxon>Mycobacteriaceae</taxon>
        <taxon>Mycobacteroides</taxon>
    </lineage>
</organism>
<evidence type="ECO:0000313" key="2">
    <source>
        <dbReference type="Proteomes" id="UP000179441"/>
    </source>
</evidence>
<evidence type="ECO:0000313" key="1">
    <source>
        <dbReference type="EMBL" id="OHU75975.1"/>
    </source>
</evidence>
<sequence length="122" mass="13290">MQYALVESFHVAVRALIEFLLIHPSGHPTDVHAASLIPGWAPTLTQAKLDELDQHWKTVSEQLVHFSSARTQPVDAVEAEVRQLAADVLAVWDQLAAASQHPQIPAACDIDIFDETALGGHP</sequence>